<organism evidence="8 9">
    <name type="scientific">Adhaeribacter pallidiroseus</name>
    <dbReference type="NCBI Taxonomy" id="2072847"/>
    <lineage>
        <taxon>Bacteria</taxon>
        <taxon>Pseudomonadati</taxon>
        <taxon>Bacteroidota</taxon>
        <taxon>Cytophagia</taxon>
        <taxon>Cytophagales</taxon>
        <taxon>Hymenobacteraceae</taxon>
        <taxon>Adhaeribacter</taxon>
    </lineage>
</organism>
<evidence type="ECO:0000313" key="9">
    <source>
        <dbReference type="Proteomes" id="UP000253919"/>
    </source>
</evidence>
<dbReference type="OrthoDB" id="9801955at2"/>
<keyword evidence="6 8" id="KW-0012">Acyltransferase</keyword>
<keyword evidence="9" id="KW-1185">Reference proteome</keyword>
<dbReference type="InterPro" id="IPR004960">
    <property type="entry name" value="LipA_acyltrans"/>
</dbReference>
<name>A0A369QFR5_9BACT</name>
<reference evidence="8 9" key="1">
    <citation type="submission" date="2018-04" db="EMBL/GenBank/DDBJ databases">
        <title>Adhaeribacter sp. HMF7616 genome sequencing and assembly.</title>
        <authorList>
            <person name="Kang H."/>
            <person name="Kang J."/>
            <person name="Cha I."/>
            <person name="Kim H."/>
            <person name="Joh K."/>
        </authorList>
    </citation>
    <scope>NUCLEOTIDE SEQUENCE [LARGE SCALE GENOMIC DNA]</scope>
    <source>
        <strain evidence="8 9">HMF7616</strain>
    </source>
</reference>
<feature type="transmembrane region" description="Helical" evidence="7">
    <location>
        <begin position="20"/>
        <end position="43"/>
    </location>
</feature>
<evidence type="ECO:0000256" key="3">
    <source>
        <dbReference type="ARBA" id="ARBA00022519"/>
    </source>
</evidence>
<comment type="caution">
    <text evidence="8">The sequence shown here is derived from an EMBL/GenBank/DDBJ whole genome shotgun (WGS) entry which is preliminary data.</text>
</comment>
<evidence type="ECO:0000256" key="5">
    <source>
        <dbReference type="ARBA" id="ARBA00023136"/>
    </source>
</evidence>
<gene>
    <name evidence="8" type="primary">lpxL</name>
    <name evidence="8" type="ORF">AHMF7616_00988</name>
</gene>
<keyword evidence="2" id="KW-1003">Cell membrane</keyword>
<dbReference type="EMBL" id="QASA01000001">
    <property type="protein sequence ID" value="RDC62395.1"/>
    <property type="molecule type" value="Genomic_DNA"/>
</dbReference>
<dbReference type="GO" id="GO:0009247">
    <property type="term" value="P:glycolipid biosynthetic process"/>
    <property type="evidence" value="ECO:0007669"/>
    <property type="project" value="UniProtKB-ARBA"/>
</dbReference>
<dbReference type="GO" id="GO:0008913">
    <property type="term" value="F:Kdo2-lipid IVA acyltransferase activity"/>
    <property type="evidence" value="ECO:0007669"/>
    <property type="project" value="UniProtKB-EC"/>
</dbReference>
<proteinExistence type="predicted"/>
<evidence type="ECO:0000256" key="7">
    <source>
        <dbReference type="SAM" id="Phobius"/>
    </source>
</evidence>
<dbReference type="Proteomes" id="UP000253919">
    <property type="component" value="Unassembled WGS sequence"/>
</dbReference>
<dbReference type="AlphaFoldDB" id="A0A369QFR5"/>
<dbReference type="Pfam" id="PF03279">
    <property type="entry name" value="Lip_A_acyltrans"/>
    <property type="match status" value="1"/>
</dbReference>
<dbReference type="RefSeq" id="WP_115371842.1">
    <property type="nucleotide sequence ID" value="NZ_QASA01000001.1"/>
</dbReference>
<keyword evidence="7" id="KW-1133">Transmembrane helix</keyword>
<keyword evidence="7" id="KW-0812">Transmembrane</keyword>
<dbReference type="EC" id="2.3.1.241" evidence="8"/>
<evidence type="ECO:0000256" key="4">
    <source>
        <dbReference type="ARBA" id="ARBA00022679"/>
    </source>
</evidence>
<dbReference type="PANTHER" id="PTHR30606:SF10">
    <property type="entry name" value="PHOSPHATIDYLINOSITOL MANNOSIDE ACYLTRANSFERASE"/>
    <property type="match status" value="1"/>
</dbReference>
<dbReference type="PANTHER" id="PTHR30606">
    <property type="entry name" value="LIPID A BIOSYNTHESIS LAUROYL ACYLTRANSFERASE"/>
    <property type="match status" value="1"/>
</dbReference>
<evidence type="ECO:0000256" key="1">
    <source>
        <dbReference type="ARBA" id="ARBA00004533"/>
    </source>
</evidence>
<keyword evidence="5 7" id="KW-0472">Membrane</keyword>
<accession>A0A369QFR5</accession>
<evidence type="ECO:0000313" key="8">
    <source>
        <dbReference type="EMBL" id="RDC62395.1"/>
    </source>
</evidence>
<comment type="subcellular location">
    <subcellularLocation>
        <location evidence="1">Cell inner membrane</location>
    </subcellularLocation>
</comment>
<protein>
    <submittedName>
        <fullName evidence="8">Kdo(2)-lipid IV(A) lauroyltransferase</fullName>
        <ecNumber evidence="8">2.3.1.241</ecNumber>
    </submittedName>
</protein>
<dbReference type="GO" id="GO:0005886">
    <property type="term" value="C:plasma membrane"/>
    <property type="evidence" value="ECO:0007669"/>
    <property type="project" value="UniProtKB-SubCell"/>
</dbReference>
<evidence type="ECO:0000256" key="6">
    <source>
        <dbReference type="ARBA" id="ARBA00023315"/>
    </source>
</evidence>
<keyword evidence="3" id="KW-0997">Cell inner membrane</keyword>
<keyword evidence="4 8" id="KW-0808">Transferase</keyword>
<sequence length="164" mass="18801">MTKLPIQKRYYPLWWLLQGIAQLPFSILYFISDGLFFVLYFLVGYRKKVVFQNLQNAFPDKTKAEQRAIAQQFYRNLTDIILETIKLAAITPENLKERVKILNPEVIEAATTHGELVLALGGHQGNWEWAPSGGIFYLNCPIDVVYKPLSNSFFEFLSGGPERA</sequence>
<evidence type="ECO:0000256" key="2">
    <source>
        <dbReference type="ARBA" id="ARBA00022475"/>
    </source>
</evidence>